<proteinExistence type="predicted"/>
<dbReference type="RefSeq" id="WP_157718765.1">
    <property type="nucleotide sequence ID" value="NZ_LT629785.1"/>
</dbReference>
<dbReference type="InterPro" id="IPR021109">
    <property type="entry name" value="Peptidase_aspartic_dom_sf"/>
</dbReference>
<feature type="signal peptide" evidence="1">
    <location>
        <begin position="1"/>
        <end position="28"/>
    </location>
</feature>
<dbReference type="Pfam" id="PF05618">
    <property type="entry name" value="Zn_protease"/>
    <property type="match status" value="1"/>
</dbReference>
<dbReference type="SUPFAM" id="SSF50630">
    <property type="entry name" value="Acid proteases"/>
    <property type="match status" value="1"/>
</dbReference>
<dbReference type="Proteomes" id="UP000243232">
    <property type="component" value="Chromosome I"/>
</dbReference>
<gene>
    <name evidence="3" type="ORF">SAMN05216296_0322</name>
</gene>
<accession>A0A1H2E2H7</accession>
<feature type="chain" id="PRO_5009272716" evidence="1">
    <location>
        <begin position="29"/>
        <end position="172"/>
    </location>
</feature>
<dbReference type="OrthoDB" id="8546610at2"/>
<evidence type="ECO:0000256" key="1">
    <source>
        <dbReference type="SAM" id="SignalP"/>
    </source>
</evidence>
<dbReference type="EMBL" id="LT629785">
    <property type="protein sequence ID" value="SDT89320.1"/>
    <property type="molecule type" value="Genomic_DNA"/>
</dbReference>
<protein>
    <submittedName>
        <fullName evidence="3">Uncharacterized conserved protein</fullName>
    </submittedName>
</protein>
<dbReference type="PANTHER" id="PTHR38037">
    <property type="entry name" value="ZN_PROTEASE DOMAIN-CONTAINING PROTEIN"/>
    <property type="match status" value="1"/>
</dbReference>
<dbReference type="Gene3D" id="2.40.70.10">
    <property type="entry name" value="Acid Proteases"/>
    <property type="match status" value="1"/>
</dbReference>
<evidence type="ECO:0000313" key="3">
    <source>
        <dbReference type="EMBL" id="SDT89320.1"/>
    </source>
</evidence>
<sequence length="172" mass="19346">MLAHRWLKPCAPLLLVLLTGLLPLPALAAPAKVFGWIEEALLEPGQIPLKIKLDTGALTSSMDAQNLQPFKRNGEKWLRFTVEFENARTGQLQSQVFERRVERSVKVRGAGGSDHRPVVSLQLCIGQQLYDEQFTLNNRSKMNYPVLLGRRTLEKLGLIDVSRTFLQPPKCS</sequence>
<name>A0A1H2E2H7_9PSED</name>
<keyword evidence="4" id="KW-1185">Reference proteome</keyword>
<dbReference type="PANTHER" id="PTHR38037:SF2">
    <property type="entry name" value="ATP-DEPENDENT ZINC PROTEASE DOMAIN-CONTAINING PROTEIN-RELATED"/>
    <property type="match status" value="1"/>
</dbReference>
<dbReference type="InterPro" id="IPR008503">
    <property type="entry name" value="Asp_endopeptidase"/>
</dbReference>
<feature type="domain" description="Retropepsin-like aspartic endopeptidase" evidence="2">
    <location>
        <begin position="33"/>
        <end position="169"/>
    </location>
</feature>
<dbReference type="STRING" id="364197.SAMN05216296_0322"/>
<keyword evidence="1" id="KW-0732">Signal</keyword>
<reference evidence="4" key="1">
    <citation type="submission" date="2016-10" db="EMBL/GenBank/DDBJ databases">
        <authorList>
            <person name="Varghese N."/>
            <person name="Submissions S."/>
        </authorList>
    </citation>
    <scope>NUCLEOTIDE SEQUENCE [LARGE SCALE GENOMIC DNA]</scope>
    <source>
        <strain evidence="4">DSM 17875</strain>
    </source>
</reference>
<dbReference type="AlphaFoldDB" id="A0A1H2E2H7"/>
<evidence type="ECO:0000259" key="2">
    <source>
        <dbReference type="Pfam" id="PF05618"/>
    </source>
</evidence>
<organism evidence="3 4">
    <name type="scientific">Pseudomonas pohangensis</name>
    <dbReference type="NCBI Taxonomy" id="364197"/>
    <lineage>
        <taxon>Bacteria</taxon>
        <taxon>Pseudomonadati</taxon>
        <taxon>Pseudomonadota</taxon>
        <taxon>Gammaproteobacteria</taxon>
        <taxon>Pseudomonadales</taxon>
        <taxon>Pseudomonadaceae</taxon>
        <taxon>Pseudomonas</taxon>
    </lineage>
</organism>
<evidence type="ECO:0000313" key="4">
    <source>
        <dbReference type="Proteomes" id="UP000243232"/>
    </source>
</evidence>